<keyword evidence="9" id="KW-1185">Reference proteome</keyword>
<evidence type="ECO:0000256" key="2">
    <source>
        <dbReference type="ARBA" id="ARBA00023125"/>
    </source>
</evidence>
<feature type="domain" description="HTH tetR-type" evidence="5">
    <location>
        <begin position="9"/>
        <end position="69"/>
    </location>
</feature>
<dbReference type="Pfam" id="PF13305">
    <property type="entry name" value="TetR_C_33"/>
    <property type="match status" value="1"/>
</dbReference>
<protein>
    <submittedName>
        <fullName evidence="7">TetR/AcrR family transcriptional regulator</fullName>
    </submittedName>
</protein>
<evidence type="ECO:0000313" key="8">
    <source>
        <dbReference type="Proteomes" id="UP000288943"/>
    </source>
</evidence>
<proteinExistence type="predicted"/>
<dbReference type="PANTHER" id="PTHR30055">
    <property type="entry name" value="HTH-TYPE TRANSCRIPTIONAL REGULATOR RUTR"/>
    <property type="match status" value="1"/>
</dbReference>
<dbReference type="GO" id="GO:0003700">
    <property type="term" value="F:DNA-binding transcription factor activity"/>
    <property type="evidence" value="ECO:0007669"/>
    <property type="project" value="TreeGrafter"/>
</dbReference>
<dbReference type="PANTHER" id="PTHR30055:SF234">
    <property type="entry name" value="HTH-TYPE TRANSCRIPTIONAL REGULATOR BETI"/>
    <property type="match status" value="1"/>
</dbReference>
<dbReference type="PRINTS" id="PR00455">
    <property type="entry name" value="HTHTETR"/>
</dbReference>
<dbReference type="InterPro" id="IPR036271">
    <property type="entry name" value="Tet_transcr_reg_TetR-rel_C_sf"/>
</dbReference>
<dbReference type="KEGG" id="pchi:PC41400_05655"/>
<dbReference type="EMBL" id="JAMDMJ010000008">
    <property type="protein sequence ID" value="MCY9595398.1"/>
    <property type="molecule type" value="Genomic_DNA"/>
</dbReference>
<keyword evidence="2 4" id="KW-0238">DNA-binding</keyword>
<dbReference type="GO" id="GO:0000976">
    <property type="term" value="F:transcription cis-regulatory region binding"/>
    <property type="evidence" value="ECO:0007669"/>
    <property type="project" value="TreeGrafter"/>
</dbReference>
<dbReference type="SUPFAM" id="SSF46689">
    <property type="entry name" value="Homeodomain-like"/>
    <property type="match status" value="1"/>
</dbReference>
<dbReference type="Pfam" id="PF00440">
    <property type="entry name" value="TetR_N"/>
    <property type="match status" value="1"/>
</dbReference>
<dbReference type="Proteomes" id="UP001527202">
    <property type="component" value="Unassembled WGS sequence"/>
</dbReference>
<keyword evidence="3" id="KW-0804">Transcription</keyword>
<evidence type="ECO:0000313" key="7">
    <source>
        <dbReference type="EMBL" id="QAV17174.1"/>
    </source>
</evidence>
<reference evidence="7 8" key="1">
    <citation type="submission" date="2018-01" db="EMBL/GenBank/DDBJ databases">
        <title>The whole genome sequencing and assembly of Paenibacillus chitinolyticus KCCM 41400 strain.</title>
        <authorList>
            <person name="Kim J.-Y."/>
            <person name="Park M.-K."/>
            <person name="Lee Y.-J."/>
            <person name="Yi H."/>
            <person name="Bahn Y.-S."/>
            <person name="Kim J.F."/>
            <person name="Lee D.-W."/>
        </authorList>
    </citation>
    <scope>NUCLEOTIDE SEQUENCE [LARGE SCALE GENOMIC DNA]</scope>
    <source>
        <strain evidence="7 8">KCCM 41400</strain>
    </source>
</reference>
<feature type="DNA-binding region" description="H-T-H motif" evidence="4">
    <location>
        <begin position="32"/>
        <end position="51"/>
    </location>
</feature>
<evidence type="ECO:0000313" key="6">
    <source>
        <dbReference type="EMBL" id="MCY9595398.1"/>
    </source>
</evidence>
<evidence type="ECO:0000256" key="3">
    <source>
        <dbReference type="ARBA" id="ARBA00023163"/>
    </source>
</evidence>
<dbReference type="PROSITE" id="PS50977">
    <property type="entry name" value="HTH_TETR_2"/>
    <property type="match status" value="1"/>
</dbReference>
<dbReference type="InterPro" id="IPR009057">
    <property type="entry name" value="Homeodomain-like_sf"/>
</dbReference>
<name>A0A410WS57_9BACL</name>
<evidence type="ECO:0000313" key="9">
    <source>
        <dbReference type="Proteomes" id="UP001527202"/>
    </source>
</evidence>
<dbReference type="InterPro" id="IPR025996">
    <property type="entry name" value="MT1864/Rv1816-like_C"/>
</dbReference>
<organism evidence="7 8">
    <name type="scientific">Paenibacillus chitinolyticus</name>
    <dbReference type="NCBI Taxonomy" id="79263"/>
    <lineage>
        <taxon>Bacteria</taxon>
        <taxon>Bacillati</taxon>
        <taxon>Bacillota</taxon>
        <taxon>Bacilli</taxon>
        <taxon>Bacillales</taxon>
        <taxon>Paenibacillaceae</taxon>
        <taxon>Paenibacillus</taxon>
    </lineage>
</organism>
<dbReference type="OrthoDB" id="9815924at2"/>
<sequence length="213" mass="24861">MARKAVAQELSRERILEEARELFVTRGYRALTMRSIAKAMGYSHGALYYHFREKAELFNALILEDFSILLQRQRQIIVESAVLGVPLLQKLMMEFIRFGLENPNHYEIMFMIRDEELRQYSRTEQAKCFDLFATVVRQVISGMPDKEDQEYRLPWNLFMSMHGFISHSIHYGQTYELVEQLAEEHVQLLCSNMVSTAARSESSKVSLVNHESA</sequence>
<dbReference type="InterPro" id="IPR001647">
    <property type="entry name" value="HTH_TetR"/>
</dbReference>
<dbReference type="InterPro" id="IPR050109">
    <property type="entry name" value="HTH-type_TetR-like_transc_reg"/>
</dbReference>
<reference evidence="6 9" key="2">
    <citation type="submission" date="2022-05" db="EMBL/GenBank/DDBJ databases">
        <title>Genome Sequencing of Bee-Associated Microbes.</title>
        <authorList>
            <person name="Dunlap C."/>
        </authorList>
    </citation>
    <scope>NUCLEOTIDE SEQUENCE [LARGE SCALE GENOMIC DNA]</scope>
    <source>
        <strain evidence="6 9">NRRL B-23120</strain>
    </source>
</reference>
<dbReference type="SUPFAM" id="SSF48498">
    <property type="entry name" value="Tetracyclin repressor-like, C-terminal domain"/>
    <property type="match status" value="1"/>
</dbReference>
<dbReference type="GeneID" id="95374301"/>
<dbReference type="RefSeq" id="WP_042229830.1">
    <property type="nucleotide sequence ID" value="NZ_BQWH01000004.1"/>
</dbReference>
<gene>
    <name evidence="6" type="ORF">M5X16_06425</name>
    <name evidence="7" type="ORF">PC41400_05655</name>
</gene>
<evidence type="ECO:0000256" key="1">
    <source>
        <dbReference type="ARBA" id="ARBA00023015"/>
    </source>
</evidence>
<evidence type="ECO:0000256" key="4">
    <source>
        <dbReference type="PROSITE-ProRule" id="PRU00335"/>
    </source>
</evidence>
<evidence type="ECO:0000259" key="5">
    <source>
        <dbReference type="PROSITE" id="PS50977"/>
    </source>
</evidence>
<dbReference type="Proteomes" id="UP000288943">
    <property type="component" value="Chromosome"/>
</dbReference>
<accession>A0A410WS57</accession>
<dbReference type="AlphaFoldDB" id="A0A410WS57"/>
<dbReference type="EMBL" id="CP026520">
    <property type="protein sequence ID" value="QAV17174.1"/>
    <property type="molecule type" value="Genomic_DNA"/>
</dbReference>
<keyword evidence="1" id="KW-0805">Transcription regulation</keyword>
<dbReference type="Gene3D" id="1.10.357.10">
    <property type="entry name" value="Tetracycline Repressor, domain 2"/>
    <property type="match status" value="1"/>
</dbReference>